<evidence type="ECO:0000256" key="1">
    <source>
        <dbReference type="SAM" id="MobiDB-lite"/>
    </source>
</evidence>
<organism evidence="3 4">
    <name type="scientific">Anaerofilum hominis</name>
    <dbReference type="NCBI Taxonomy" id="2763016"/>
    <lineage>
        <taxon>Bacteria</taxon>
        <taxon>Bacillati</taxon>
        <taxon>Bacillota</taxon>
        <taxon>Clostridia</taxon>
        <taxon>Eubacteriales</taxon>
        <taxon>Oscillospiraceae</taxon>
        <taxon>Anaerofilum</taxon>
    </lineage>
</organism>
<proteinExistence type="predicted"/>
<keyword evidence="2" id="KW-0472">Membrane</keyword>
<keyword evidence="4" id="KW-1185">Reference proteome</keyword>
<evidence type="ECO:0000256" key="2">
    <source>
        <dbReference type="SAM" id="Phobius"/>
    </source>
</evidence>
<dbReference type="AlphaFoldDB" id="A0A923IE27"/>
<evidence type="ECO:0000313" key="3">
    <source>
        <dbReference type="EMBL" id="MBC5581520.1"/>
    </source>
</evidence>
<comment type="caution">
    <text evidence="3">The sequence shown here is derived from an EMBL/GenBank/DDBJ whole genome shotgun (WGS) entry which is preliminary data.</text>
</comment>
<feature type="transmembrane region" description="Helical" evidence="2">
    <location>
        <begin position="30"/>
        <end position="51"/>
    </location>
</feature>
<keyword evidence="2" id="KW-1133">Transmembrane helix</keyword>
<sequence length="115" mass="12962">MDVLLIVACFYFAFSQAKALVDYGNQPWELVHYLLLFLTLALAGLGLWRSWMYYKDWKYKKEHPEEAEVLGAGEAVEEDADDAEEEGDGEEEAAEVSALPEAEEAADGEEPKEEQ</sequence>
<feature type="compositionally biased region" description="Acidic residues" evidence="1">
    <location>
        <begin position="101"/>
        <end position="115"/>
    </location>
</feature>
<evidence type="ECO:0000313" key="4">
    <source>
        <dbReference type="Proteomes" id="UP000659630"/>
    </source>
</evidence>
<reference evidence="3" key="1">
    <citation type="submission" date="2020-08" db="EMBL/GenBank/DDBJ databases">
        <title>Genome public.</title>
        <authorList>
            <person name="Liu C."/>
            <person name="Sun Q."/>
        </authorList>
    </citation>
    <scope>NUCLEOTIDE SEQUENCE</scope>
    <source>
        <strain evidence="3">BX8</strain>
    </source>
</reference>
<dbReference type="EMBL" id="JACONZ010000002">
    <property type="protein sequence ID" value="MBC5581520.1"/>
    <property type="molecule type" value="Genomic_DNA"/>
</dbReference>
<gene>
    <name evidence="3" type="ORF">H8S23_08345</name>
</gene>
<name>A0A923IE27_9FIRM</name>
<keyword evidence="2" id="KW-0812">Transmembrane</keyword>
<dbReference type="Proteomes" id="UP000659630">
    <property type="component" value="Unassembled WGS sequence"/>
</dbReference>
<accession>A0A923IE27</accession>
<dbReference type="RefSeq" id="WP_186887864.1">
    <property type="nucleotide sequence ID" value="NZ_JACONZ010000002.1"/>
</dbReference>
<feature type="region of interest" description="Disordered" evidence="1">
    <location>
        <begin position="68"/>
        <end position="115"/>
    </location>
</feature>
<protein>
    <submittedName>
        <fullName evidence="3">Uncharacterized protein</fullName>
    </submittedName>
</protein>
<feature type="compositionally biased region" description="Acidic residues" evidence="1">
    <location>
        <begin position="75"/>
        <end position="94"/>
    </location>
</feature>